<name>A0A2R8ACA3_9RHOB</name>
<reference evidence="2 3" key="1">
    <citation type="submission" date="2018-03" db="EMBL/GenBank/DDBJ databases">
        <authorList>
            <person name="Keele B.F."/>
        </authorList>
    </citation>
    <scope>NUCLEOTIDE SEQUENCE [LARGE SCALE GENOMIC DNA]</scope>
    <source>
        <strain evidence="2 3">CeCT 8812</strain>
    </source>
</reference>
<organism evidence="2 3">
    <name type="scientific">Pontivivens insulae</name>
    <dbReference type="NCBI Taxonomy" id="1639689"/>
    <lineage>
        <taxon>Bacteria</taxon>
        <taxon>Pseudomonadati</taxon>
        <taxon>Pseudomonadota</taxon>
        <taxon>Alphaproteobacteria</taxon>
        <taxon>Rhodobacterales</taxon>
        <taxon>Paracoccaceae</taxon>
        <taxon>Pontivivens</taxon>
    </lineage>
</organism>
<evidence type="ECO:0000313" key="3">
    <source>
        <dbReference type="Proteomes" id="UP000244932"/>
    </source>
</evidence>
<gene>
    <name evidence="2" type="ORF">POI8812_02168</name>
</gene>
<evidence type="ECO:0000256" key="1">
    <source>
        <dbReference type="SAM" id="Phobius"/>
    </source>
</evidence>
<keyword evidence="3" id="KW-1185">Reference proteome</keyword>
<protein>
    <submittedName>
        <fullName evidence="2">Uncharacterized protein</fullName>
    </submittedName>
</protein>
<dbReference type="Proteomes" id="UP000244932">
    <property type="component" value="Unassembled WGS sequence"/>
</dbReference>
<dbReference type="AlphaFoldDB" id="A0A2R8ACA3"/>
<proteinExistence type="predicted"/>
<keyword evidence="1" id="KW-0812">Transmembrane</keyword>
<accession>A0A2R8ACA3</accession>
<keyword evidence="1" id="KW-0472">Membrane</keyword>
<evidence type="ECO:0000313" key="2">
    <source>
        <dbReference type="EMBL" id="SPF29847.1"/>
    </source>
</evidence>
<feature type="transmembrane region" description="Helical" evidence="1">
    <location>
        <begin position="30"/>
        <end position="53"/>
    </location>
</feature>
<dbReference type="RefSeq" id="WP_108782590.1">
    <property type="nucleotide sequence ID" value="NZ_OMKW01000003.1"/>
</dbReference>
<dbReference type="EMBL" id="OMKW01000003">
    <property type="protein sequence ID" value="SPF29847.1"/>
    <property type="molecule type" value="Genomic_DNA"/>
</dbReference>
<keyword evidence="1" id="KW-1133">Transmembrane helix</keyword>
<sequence>MSGEANGLAGTSGYVEWLGLDQEPTLMREFLLLLLSPGGGVGIMLGAILIAFLKWRSLRRMEMARSDLVSQVAQGRHGS</sequence>